<protein>
    <submittedName>
        <fullName evidence="2">Uncharacterized protein</fullName>
    </submittedName>
</protein>
<dbReference type="AlphaFoldDB" id="A0AAN0XZT0"/>
<gene>
    <name evidence="2" type="ORF">A6E01_20155</name>
</gene>
<accession>A0AAN0XZT0</accession>
<feature type="chain" id="PRO_5042990365" evidence="1">
    <location>
        <begin position="22"/>
        <end position="126"/>
    </location>
</feature>
<keyword evidence="2" id="KW-0614">Plasmid</keyword>
<dbReference type="RefSeq" id="WP_065211287.1">
    <property type="nucleotide sequence ID" value="NZ_CP016179.1"/>
</dbReference>
<dbReference type="EMBL" id="CP016179">
    <property type="protein sequence ID" value="ANO35528.1"/>
    <property type="molecule type" value="Genomic_DNA"/>
</dbReference>
<dbReference type="Proteomes" id="UP000092018">
    <property type="component" value="Plasmid unnamed1"/>
</dbReference>
<reference evidence="2 3" key="1">
    <citation type="submission" date="2016-06" db="EMBL/GenBank/DDBJ databases">
        <title>Adaptive Radiation by Waves of Gene Transfer Leads to Fine-Scale Resource Partitioning in Marine Microbes.</title>
        <authorList>
            <person name="Hehemann J.-H."/>
            <person name="Arevalo P."/>
            <person name="Datta M.S."/>
            <person name="Yu X."/>
            <person name="Corzett C."/>
            <person name="Henschel A."/>
            <person name="Preheim S.P."/>
            <person name="Timberlake S."/>
            <person name="Alm E.J."/>
            <person name="Polz M.F."/>
        </authorList>
    </citation>
    <scope>NUCLEOTIDE SEQUENCE [LARGE SCALE GENOMIC DNA]</scope>
    <source>
        <strain evidence="2 3">FF50</strain>
        <plasmid evidence="2 3">unnamed1</plasmid>
    </source>
</reference>
<dbReference type="KEGG" id="vbr:A6E01_20155"/>
<sequence>MKRLNLVMLVAVMSGSSVVYAGSEYYSGIMQSVSSGSNFGSVTHDGLNTSGGNNPTLPPVEAAKSAGTAGVALTVATTERNRIISEALTGTHSRVGTATTATQANAASTTERNWINATARSRFRVE</sequence>
<evidence type="ECO:0000313" key="2">
    <source>
        <dbReference type="EMBL" id="ANO35528.1"/>
    </source>
</evidence>
<organism evidence="2 3">
    <name type="scientific">Vibrio breoganii</name>
    <dbReference type="NCBI Taxonomy" id="553239"/>
    <lineage>
        <taxon>Bacteria</taxon>
        <taxon>Pseudomonadati</taxon>
        <taxon>Pseudomonadota</taxon>
        <taxon>Gammaproteobacteria</taxon>
        <taxon>Vibrionales</taxon>
        <taxon>Vibrionaceae</taxon>
        <taxon>Vibrio</taxon>
    </lineage>
</organism>
<geneLocation type="plasmid" evidence="2 3">
    <name>unnamed1</name>
</geneLocation>
<proteinExistence type="predicted"/>
<evidence type="ECO:0000313" key="3">
    <source>
        <dbReference type="Proteomes" id="UP000092018"/>
    </source>
</evidence>
<feature type="signal peptide" evidence="1">
    <location>
        <begin position="1"/>
        <end position="21"/>
    </location>
</feature>
<name>A0AAN0XZT0_9VIBR</name>
<keyword evidence="1" id="KW-0732">Signal</keyword>
<evidence type="ECO:0000256" key="1">
    <source>
        <dbReference type="SAM" id="SignalP"/>
    </source>
</evidence>